<dbReference type="AlphaFoldDB" id="D4DRW2"/>
<evidence type="ECO:0000313" key="3">
    <source>
        <dbReference type="Proteomes" id="UP000005536"/>
    </source>
</evidence>
<gene>
    <name evidence="2" type="ORF">NEIELOOT_01805</name>
</gene>
<accession>D4DRW2</accession>
<dbReference type="PANTHER" id="PTHR33406">
    <property type="entry name" value="MEMBRANE PROTEIN MJ1562-RELATED"/>
    <property type="match status" value="1"/>
</dbReference>
<keyword evidence="1" id="KW-1133">Transmembrane helix</keyword>
<feature type="transmembrane region" description="Helical" evidence="1">
    <location>
        <begin position="225"/>
        <end position="243"/>
    </location>
</feature>
<feature type="transmembrane region" description="Helical" evidence="1">
    <location>
        <begin position="331"/>
        <end position="353"/>
    </location>
</feature>
<name>D4DRW2_NEIEG</name>
<keyword evidence="1" id="KW-0812">Transmembrane</keyword>
<dbReference type="SUPFAM" id="SSF82866">
    <property type="entry name" value="Multidrug efflux transporter AcrB transmembrane domain"/>
    <property type="match status" value="1"/>
</dbReference>
<dbReference type="EMBL" id="ADBF01000117">
    <property type="protein sequence ID" value="EFE49430.1"/>
    <property type="molecule type" value="Genomic_DNA"/>
</dbReference>
<feature type="transmembrane region" description="Helical" evidence="1">
    <location>
        <begin position="275"/>
        <end position="294"/>
    </location>
</feature>
<dbReference type="PANTHER" id="PTHR33406:SF13">
    <property type="entry name" value="MEMBRANE PROTEIN YDFJ"/>
    <property type="match status" value="1"/>
</dbReference>
<sequence length="363" mass="38508">ARLHWLLLPILPLAAAGYLKTDWRDDIRDWAALSPRLIAEMRQVADISGNDTGGRSILVQAGNADELLRRSAQVEAALQPLASKGKIGGVQSLNQWLLPAEEQQTLLAQLRRLAEQPAPSAEPMLQLGLKSDTIQTALQQAAAQPVVPLDQALSGQTAEAWRTLYLGNIQGQEAALVRVQGLNDAAAVQTALSALPCNQTGTCARLVDKRARLNELFRHTRNHAAWLKLASFALAWLVLWRIFGARRGSLILAVPLISAAATVGLLGWLGLPVSLFAMFGLLLVAAVGADYAVYALTARETPAAKLGGILLAALTTAISFLLLAISTTPAVAAFGITVSLGVGLNVLLSAWLLKKEGAGREAV</sequence>
<evidence type="ECO:0000256" key="1">
    <source>
        <dbReference type="SAM" id="Phobius"/>
    </source>
</evidence>
<protein>
    <recommendedName>
        <fullName evidence="4">Membrane transport protein MMPL domain-containing protein</fullName>
    </recommendedName>
</protein>
<comment type="caution">
    <text evidence="2">The sequence shown here is derived from an EMBL/GenBank/DDBJ whole genome shotgun (WGS) entry which is preliminary data.</text>
</comment>
<keyword evidence="1" id="KW-0472">Membrane</keyword>
<reference evidence="2 3" key="1">
    <citation type="submission" date="2010-02" db="EMBL/GenBank/DDBJ databases">
        <authorList>
            <person name="Weinstock G."/>
            <person name="Sodergren E."/>
            <person name="Clifton S."/>
            <person name="Fulton L."/>
            <person name="Fulton B."/>
            <person name="Courtney L."/>
            <person name="Fronick C."/>
            <person name="Harrison M."/>
            <person name="Strong C."/>
            <person name="Farmer C."/>
            <person name="Delahaunty K."/>
            <person name="Markovic C."/>
            <person name="Hall O."/>
            <person name="Minx P."/>
            <person name="Tomlinson C."/>
            <person name="Mitreva M."/>
            <person name="Nelson J."/>
            <person name="Hou S."/>
            <person name="Wollam A."/>
            <person name="Pepin K.H."/>
            <person name="Johnson M."/>
            <person name="Bhonagiri V."/>
            <person name="Zhang X."/>
            <person name="Suruliraj S."/>
            <person name="Warren W."/>
            <person name="Chinwalla A."/>
            <person name="Mardis E.R."/>
            <person name="Wilson R.K."/>
        </authorList>
    </citation>
    <scope>NUCLEOTIDE SEQUENCE [LARGE SCALE GENOMIC DNA]</scope>
    <source>
        <strain evidence="2 3">ATCC 29315</strain>
    </source>
</reference>
<evidence type="ECO:0008006" key="4">
    <source>
        <dbReference type="Google" id="ProtNLM"/>
    </source>
</evidence>
<evidence type="ECO:0000313" key="2">
    <source>
        <dbReference type="EMBL" id="EFE49430.1"/>
    </source>
</evidence>
<feature type="transmembrane region" description="Helical" evidence="1">
    <location>
        <begin position="250"/>
        <end position="269"/>
    </location>
</feature>
<dbReference type="InterPro" id="IPR050545">
    <property type="entry name" value="Mycobact_MmpL"/>
</dbReference>
<proteinExistence type="predicted"/>
<dbReference type="Gene3D" id="1.20.1640.10">
    <property type="entry name" value="Multidrug efflux transporter AcrB transmembrane domain"/>
    <property type="match status" value="1"/>
</dbReference>
<dbReference type="GO" id="GO:0005886">
    <property type="term" value="C:plasma membrane"/>
    <property type="evidence" value="ECO:0007669"/>
    <property type="project" value="TreeGrafter"/>
</dbReference>
<dbReference type="Proteomes" id="UP000005536">
    <property type="component" value="Unassembled WGS sequence"/>
</dbReference>
<feature type="non-terminal residue" evidence="2">
    <location>
        <position position="1"/>
    </location>
</feature>
<feature type="transmembrane region" description="Helical" evidence="1">
    <location>
        <begin position="306"/>
        <end position="325"/>
    </location>
</feature>
<organism evidence="2 3">
    <name type="scientific">Neisseria elongata subsp. glycolytica ATCC 29315</name>
    <dbReference type="NCBI Taxonomy" id="546263"/>
    <lineage>
        <taxon>Bacteria</taxon>
        <taxon>Pseudomonadati</taxon>
        <taxon>Pseudomonadota</taxon>
        <taxon>Betaproteobacteria</taxon>
        <taxon>Neisseriales</taxon>
        <taxon>Neisseriaceae</taxon>
        <taxon>Neisseria</taxon>
    </lineage>
</organism>